<name>A0ABY6GWZ1_9GAMM</name>
<protein>
    <submittedName>
        <fullName evidence="1">Uncharacterized protein</fullName>
    </submittedName>
</protein>
<evidence type="ECO:0000313" key="1">
    <source>
        <dbReference type="EMBL" id="UYM17290.1"/>
    </source>
</evidence>
<reference evidence="1" key="1">
    <citation type="submission" date="2022-10" db="EMBL/GenBank/DDBJ databases">
        <title>Completed Genome Sequence of two octocoral isolated bacterium, Endozoicomonas euniceicola EF212T and Endozoicomonas gorgoniicola PS125T.</title>
        <authorList>
            <person name="Chiou Y.-J."/>
            <person name="Chen Y.-H."/>
        </authorList>
    </citation>
    <scope>NUCLEOTIDE SEQUENCE</scope>
    <source>
        <strain evidence="1">EF212</strain>
    </source>
</reference>
<organism evidence="1 2">
    <name type="scientific">Endozoicomonas euniceicola</name>
    <dbReference type="NCBI Taxonomy" id="1234143"/>
    <lineage>
        <taxon>Bacteria</taxon>
        <taxon>Pseudomonadati</taxon>
        <taxon>Pseudomonadota</taxon>
        <taxon>Gammaproteobacteria</taxon>
        <taxon>Oceanospirillales</taxon>
        <taxon>Endozoicomonadaceae</taxon>
        <taxon>Endozoicomonas</taxon>
    </lineage>
</organism>
<gene>
    <name evidence="1" type="ORF">NX720_05030</name>
</gene>
<sequence>MLTLKSLTHYSNVLELTNPNHFLNTTTISESCYTPADWCSDAPGFSETVVVDVKPSYFSGYVFRGDTRPPDHIFEIGFDLQPTSRSETRYQSRVTGSVGGYTRACGISTSICASMGGKYAFEPSRRDPFFPSPYSGYVYLIDATEFKGFAIPTTHPDDPLAKQNPILREIDEVNFASNIPESYIVGIVWTRGNEYEGMENCQGIWSYRPTRLWLAVNPNFTKPVLLTDTIMKGMDAARQVQSHFNEHPTSSADTNR</sequence>
<dbReference type="SUPFAM" id="SSF56399">
    <property type="entry name" value="ADP-ribosylation"/>
    <property type="match status" value="1"/>
</dbReference>
<accession>A0ABY6GWZ1</accession>
<keyword evidence="2" id="KW-1185">Reference proteome</keyword>
<dbReference type="Proteomes" id="UP001163255">
    <property type="component" value="Chromosome"/>
</dbReference>
<dbReference type="Gene3D" id="3.90.210.10">
    <property type="entry name" value="Heat-Labile Enterotoxin, subunit A"/>
    <property type="match status" value="1"/>
</dbReference>
<proteinExistence type="predicted"/>
<dbReference type="EMBL" id="CP103300">
    <property type="protein sequence ID" value="UYM17290.1"/>
    <property type="molecule type" value="Genomic_DNA"/>
</dbReference>
<evidence type="ECO:0000313" key="2">
    <source>
        <dbReference type="Proteomes" id="UP001163255"/>
    </source>
</evidence>
<dbReference type="RefSeq" id="WP_262599814.1">
    <property type="nucleotide sequence ID" value="NZ_CP103300.1"/>
</dbReference>